<organism evidence="2 3">
    <name type="scientific">Aspergillus parasiticus (strain ATCC 56775 / NRRL 5862 / SRRC 143 / SU-1)</name>
    <dbReference type="NCBI Taxonomy" id="1403190"/>
    <lineage>
        <taxon>Eukaryota</taxon>
        <taxon>Fungi</taxon>
        <taxon>Dikarya</taxon>
        <taxon>Ascomycota</taxon>
        <taxon>Pezizomycotina</taxon>
        <taxon>Eurotiomycetes</taxon>
        <taxon>Eurotiomycetidae</taxon>
        <taxon>Eurotiales</taxon>
        <taxon>Aspergillaceae</taxon>
        <taxon>Aspergillus</taxon>
        <taxon>Aspergillus subgen. Circumdati</taxon>
    </lineage>
</organism>
<evidence type="ECO:0000313" key="3">
    <source>
        <dbReference type="Proteomes" id="UP000033540"/>
    </source>
</evidence>
<gene>
    <name evidence="2" type="ORF">P875_00138488</name>
</gene>
<feature type="compositionally biased region" description="Basic and acidic residues" evidence="1">
    <location>
        <begin position="95"/>
        <end position="113"/>
    </location>
</feature>
<evidence type="ECO:0000313" key="2">
    <source>
        <dbReference type="EMBL" id="KJK64113.1"/>
    </source>
</evidence>
<reference evidence="2 3" key="1">
    <citation type="submission" date="2015-02" db="EMBL/GenBank/DDBJ databases">
        <title>Draft genome sequence of Aspergillus parasiticus SU-1.</title>
        <authorList>
            <person name="Yu J."/>
            <person name="Fedorova N."/>
            <person name="Yin Y."/>
            <person name="Losada L."/>
            <person name="Zafar N."/>
            <person name="Taujale R."/>
            <person name="Ehrlich K.C."/>
            <person name="Bhatnagar D."/>
            <person name="Cleveland T.E."/>
            <person name="Bennett J.W."/>
            <person name="Nierman W.C."/>
        </authorList>
    </citation>
    <scope>NUCLEOTIDE SEQUENCE [LARGE SCALE GENOMIC DNA]</scope>
    <source>
        <strain evidence="3">ATCC 56775 / NRRL 5862 / SRRC 143 / SU-1</strain>
    </source>
</reference>
<name>A0A0F0IDY5_ASPPU</name>
<dbReference type="Proteomes" id="UP000033540">
    <property type="component" value="Unassembled WGS sequence"/>
</dbReference>
<dbReference type="OrthoDB" id="2279190at2759"/>
<feature type="compositionally biased region" description="Acidic residues" evidence="1">
    <location>
        <begin position="29"/>
        <end position="39"/>
    </location>
</feature>
<evidence type="ECO:0000256" key="1">
    <source>
        <dbReference type="SAM" id="MobiDB-lite"/>
    </source>
</evidence>
<dbReference type="EMBL" id="JZEE01000523">
    <property type="protein sequence ID" value="KJK64113.1"/>
    <property type="molecule type" value="Genomic_DNA"/>
</dbReference>
<protein>
    <submittedName>
        <fullName evidence="2">Uncharacterized protein</fullName>
    </submittedName>
</protein>
<sequence length="143" mass="16104">MATATRETKQSKPRYEDKYSQNRSSDTESTFEYESESEPDTQPQTKTQVAPWRQREQQGRRRPAHDPNATALEPYQKGTPTAGPVGYRRGAGGELGREDKKGIQTKDEEKEDTGLKLRLDLNLDIEVELKASIHGDLTLALLS</sequence>
<proteinExistence type="predicted"/>
<accession>A0A0F0IDY5</accession>
<comment type="caution">
    <text evidence="2">The sequence shown here is derived from an EMBL/GenBank/DDBJ whole genome shotgun (WGS) entry which is preliminary data.</text>
</comment>
<dbReference type="PANTHER" id="PTHR35587">
    <property type="entry name" value="EXPRESSED PROTEIN"/>
    <property type="match status" value="1"/>
</dbReference>
<dbReference type="PANTHER" id="PTHR35587:SF3">
    <property type="entry name" value="EXPRESSED PROTEIN"/>
    <property type="match status" value="1"/>
</dbReference>
<dbReference type="STRING" id="1403190.A0A0F0IDY5"/>
<feature type="compositionally biased region" description="Basic and acidic residues" evidence="1">
    <location>
        <begin position="1"/>
        <end position="20"/>
    </location>
</feature>
<dbReference type="AlphaFoldDB" id="A0A0F0IDY5"/>
<feature type="region of interest" description="Disordered" evidence="1">
    <location>
        <begin position="1"/>
        <end position="113"/>
    </location>
</feature>